<comment type="function">
    <text evidence="2">Controls heterocyst pattern formation.</text>
</comment>
<feature type="domain" description="Response regulatory" evidence="4">
    <location>
        <begin position="270"/>
        <end position="386"/>
    </location>
</feature>
<dbReference type="InterPro" id="IPR050595">
    <property type="entry name" value="Bact_response_regulator"/>
</dbReference>
<proteinExistence type="evidence at transcript level"/>
<name>K9YL12_CYASC</name>
<dbReference type="PIRSF" id="PIRSF005897">
    <property type="entry name" value="RR_PatA"/>
    <property type="match status" value="1"/>
</dbReference>
<dbReference type="InterPro" id="IPR011006">
    <property type="entry name" value="CheY-like_superfamily"/>
</dbReference>
<dbReference type="STRING" id="292563.Cyast_1181"/>
<comment type="induction">
    <text evidence="2">By nitrogen starvation.</text>
</comment>
<evidence type="ECO:0000256" key="1">
    <source>
        <dbReference type="ARBA" id="ARBA00022553"/>
    </source>
</evidence>
<keyword evidence="6" id="KW-1185">Reference proteome</keyword>
<evidence type="ECO:0000313" key="6">
    <source>
        <dbReference type="Proteomes" id="UP000010483"/>
    </source>
</evidence>
<dbReference type="EMBL" id="CP003940">
    <property type="protein sequence ID" value="AFZ47147.1"/>
    <property type="molecule type" value="Genomic_DNA"/>
</dbReference>
<keyword evidence="2" id="KW-0902">Two-component regulatory system</keyword>
<organism evidence="5 6">
    <name type="scientific">Cyanobacterium stanieri (strain ATCC 29140 / PCC 7202)</name>
    <dbReference type="NCBI Taxonomy" id="292563"/>
    <lineage>
        <taxon>Bacteria</taxon>
        <taxon>Bacillati</taxon>
        <taxon>Cyanobacteriota</taxon>
        <taxon>Cyanophyceae</taxon>
        <taxon>Oscillatoriophycideae</taxon>
        <taxon>Chroococcales</taxon>
        <taxon>Geminocystaceae</taxon>
        <taxon>Cyanobacterium</taxon>
    </lineage>
</organism>
<protein>
    <recommendedName>
        <fullName evidence="2">Protein PatA</fullName>
    </recommendedName>
</protein>
<dbReference type="SMART" id="SM00448">
    <property type="entry name" value="REC"/>
    <property type="match status" value="1"/>
</dbReference>
<evidence type="ECO:0000313" key="5">
    <source>
        <dbReference type="EMBL" id="AFZ47147.1"/>
    </source>
</evidence>
<gene>
    <name evidence="5" type="ordered locus">Cyast_1181</name>
</gene>
<dbReference type="GO" id="GO:0043158">
    <property type="term" value="P:heterocyst development"/>
    <property type="evidence" value="ECO:0007669"/>
    <property type="project" value="UniProtKB-KW"/>
</dbReference>
<comment type="subcellular location">
    <subcellularLocation>
        <location evidence="2">Cell septum</location>
    </subcellularLocation>
</comment>
<dbReference type="eggNOG" id="COG3706">
    <property type="taxonomic scope" value="Bacteria"/>
</dbReference>
<dbReference type="InterPro" id="IPR001789">
    <property type="entry name" value="Sig_transdc_resp-reg_receiver"/>
</dbReference>
<dbReference type="HOGENOM" id="CLU_031371_0_0_3"/>
<dbReference type="BioCyc" id="CSTA292563:G1353-1188-MONOMER"/>
<dbReference type="Proteomes" id="UP000010483">
    <property type="component" value="Chromosome"/>
</dbReference>
<evidence type="ECO:0000259" key="4">
    <source>
        <dbReference type="PROSITE" id="PS50110"/>
    </source>
</evidence>
<keyword evidence="2" id="KW-0364">Heterocyst</keyword>
<keyword evidence="1 3" id="KW-0597">Phosphoprotein</keyword>
<feature type="modified residue" description="4-aspartylphosphate" evidence="3">
    <location>
        <position position="319"/>
    </location>
</feature>
<dbReference type="Gene3D" id="3.40.50.2300">
    <property type="match status" value="1"/>
</dbReference>
<dbReference type="InterPro" id="IPR024186">
    <property type="entry name" value="Sig_transdc_resp-reg_PatA"/>
</dbReference>
<dbReference type="PANTHER" id="PTHR44591">
    <property type="entry name" value="STRESS RESPONSE REGULATOR PROTEIN 1"/>
    <property type="match status" value="1"/>
</dbReference>
<evidence type="ECO:0000256" key="2">
    <source>
        <dbReference type="PIRNR" id="PIRNR005897"/>
    </source>
</evidence>
<dbReference type="KEGG" id="csn:Cyast_1181"/>
<dbReference type="PROSITE" id="PS50110">
    <property type="entry name" value="RESPONSE_REGULATORY"/>
    <property type="match status" value="1"/>
</dbReference>
<dbReference type="PANTHER" id="PTHR44591:SF23">
    <property type="entry name" value="CHEY SUBFAMILY"/>
    <property type="match status" value="1"/>
</dbReference>
<reference evidence="6" key="1">
    <citation type="journal article" date="2013" name="Proc. Natl. Acad. Sci. U.S.A.">
        <title>Improving the coverage of the cyanobacterial phylum using diversity-driven genome sequencing.</title>
        <authorList>
            <person name="Shih P.M."/>
            <person name="Wu D."/>
            <person name="Latifi A."/>
            <person name="Axen S.D."/>
            <person name="Fewer D.P."/>
            <person name="Talla E."/>
            <person name="Calteau A."/>
            <person name="Cai F."/>
            <person name="Tandeau de Marsac N."/>
            <person name="Rippka R."/>
            <person name="Herdman M."/>
            <person name="Sivonen K."/>
            <person name="Coursin T."/>
            <person name="Laurent T."/>
            <person name="Goodwin L."/>
            <person name="Nolan M."/>
            <person name="Davenport K.W."/>
            <person name="Han C.S."/>
            <person name="Rubin E.M."/>
            <person name="Eisen J.A."/>
            <person name="Woyke T."/>
            <person name="Gugger M."/>
            <person name="Kerfeld C.A."/>
        </authorList>
    </citation>
    <scope>NUCLEOTIDE SEQUENCE [LARGE SCALE GENOMIC DNA]</scope>
    <source>
        <strain evidence="6">ATCC 29140 / PCC 7202</strain>
    </source>
</reference>
<evidence type="ECO:0000256" key="3">
    <source>
        <dbReference type="PROSITE-ProRule" id="PRU00169"/>
    </source>
</evidence>
<dbReference type="SUPFAM" id="SSF52172">
    <property type="entry name" value="CheY-like"/>
    <property type="match status" value="1"/>
</dbReference>
<accession>K9YL12</accession>
<dbReference type="GO" id="GO:0000160">
    <property type="term" value="P:phosphorelay signal transduction system"/>
    <property type="evidence" value="ECO:0007669"/>
    <property type="project" value="UniProtKB-KW"/>
</dbReference>
<dbReference type="GO" id="GO:0030428">
    <property type="term" value="C:cell septum"/>
    <property type="evidence" value="ECO:0007669"/>
    <property type="project" value="UniProtKB-SubCell"/>
</dbReference>
<dbReference type="Pfam" id="PF00072">
    <property type="entry name" value="Response_reg"/>
    <property type="match status" value="1"/>
</dbReference>
<dbReference type="AlphaFoldDB" id="K9YL12"/>
<sequence length="390" mass="45187">MTLRQTLESSNEKKFTGRIDIIENNGNGKTWRLYLCLGRIVWADGGYHPYRSWQRLINKYCPDLDKNLIDLHTAKDYECWNYQIIVNLLQRFLITKDQALAIVKDRIIEILFDILYAENNHPLFFDLIITEDSFSEESGLKTSLYLFHFYELLEEAEQWWLSWQKEKLIPWSPNQAPIIKNPVILKENFNTPTYNKLVSIFNGKSTLKEVADKLKLDVLKVTIWLKPYFARGIIELINVTDNPLKVTLIGVSNNKNYKITKSSQSTRQKLIICVDDSIQIAEIMKHIVTKSGYQFMSIQNPLKALPEIITHKPDLIFLDLMMPIINGYEICSQVRRVSQLKHTPIVILTSNDGMVDRVRSKLVGASGFLGKPVNEEKVLQKIEGLLSHHH</sequence>